<dbReference type="EMBL" id="ATBP01001278">
    <property type="protein sequence ID" value="ETR67646.1"/>
    <property type="molecule type" value="Genomic_DNA"/>
</dbReference>
<feature type="signal peptide" evidence="1">
    <location>
        <begin position="1"/>
        <end position="28"/>
    </location>
</feature>
<evidence type="ECO:0000313" key="3">
    <source>
        <dbReference type="Proteomes" id="UP000189670"/>
    </source>
</evidence>
<dbReference type="Pfam" id="PF03415">
    <property type="entry name" value="Peptidase_C11"/>
    <property type="match status" value="1"/>
</dbReference>
<proteinExistence type="predicted"/>
<feature type="chain" id="PRO_5010706461" description="Clostripain" evidence="1">
    <location>
        <begin position="29"/>
        <end position="420"/>
    </location>
</feature>
<reference evidence="3" key="1">
    <citation type="submission" date="2012-11" db="EMBL/GenBank/DDBJ databases">
        <authorList>
            <person name="Lucero-Rivera Y.E."/>
            <person name="Tovar-Ramirez D."/>
        </authorList>
    </citation>
    <scope>NUCLEOTIDE SEQUENCE [LARGE SCALE GENOMIC DNA]</scope>
    <source>
        <strain evidence="3">Araruama</strain>
    </source>
</reference>
<gene>
    <name evidence="2" type="ORF">OMM_05032</name>
</gene>
<dbReference type="PANTHER" id="PTHR37835">
    <property type="entry name" value="ALPHA-CLOSTRIPAIN"/>
    <property type="match status" value="1"/>
</dbReference>
<dbReference type="InterPro" id="IPR005077">
    <property type="entry name" value="Peptidase_C11"/>
</dbReference>
<protein>
    <recommendedName>
        <fullName evidence="4">Clostripain</fullName>
    </recommendedName>
</protein>
<name>A0A1V1NYS3_9BACT</name>
<keyword evidence="1" id="KW-0732">Signal</keyword>
<evidence type="ECO:0008006" key="4">
    <source>
        <dbReference type="Google" id="ProtNLM"/>
    </source>
</evidence>
<evidence type="ECO:0000313" key="2">
    <source>
        <dbReference type="EMBL" id="ETR67646.1"/>
    </source>
</evidence>
<comment type="caution">
    <text evidence="2">The sequence shown here is derived from an EMBL/GenBank/DDBJ whole genome shotgun (WGS) entry which is preliminary data.</text>
</comment>
<dbReference type="Gene3D" id="3.40.50.11970">
    <property type="match status" value="1"/>
</dbReference>
<dbReference type="AlphaFoldDB" id="A0A1V1NYS3"/>
<sequence length="420" mass="48074">MRYCHEKTMNLLLCIFLFSPLFSINVQAAAKWTIMIYLDADNNLESDGIDDFLEIATTGSDENINYVVQMDRINDYSDKYGDWTDCKRFHIEKNMVPTEQNALESLGEVNMGDPETLSDFIQWAMTSYPAQQYALILWDHGDGWQRKRGKPPAIKSICWDDTNGNEDSISMFDLKRILESLPIKPVLVGFDACLMGMLENAYMLKQAGISVMVGSEETEPAAGWPYDLISKELASNPGWQATQLGKWIVEQYYLSYDMDQTQSAIDLTKLSPLINSLTLFSTSLRTSWQEGMDAVKNSAQALLSHIDNAVILSKNGNAFREAGGLSIYFPSSYYDSSYDQTDLAKDTKWNEFLTDFIDFMSSSWIDLSRKQVLSFDNPDFIDLYHFCKCLESYDPDHFRPRYSADETAYFFVRYSVIRNI</sequence>
<evidence type="ECO:0000256" key="1">
    <source>
        <dbReference type="SAM" id="SignalP"/>
    </source>
</evidence>
<dbReference type="PANTHER" id="PTHR37835:SF1">
    <property type="entry name" value="ALPHA-CLOSTRIPAIN"/>
    <property type="match status" value="1"/>
</dbReference>
<dbReference type="Proteomes" id="UP000189670">
    <property type="component" value="Unassembled WGS sequence"/>
</dbReference>
<accession>A0A1V1NYS3</accession>
<organism evidence="2 3">
    <name type="scientific">Candidatus Magnetoglobus multicellularis str. Araruama</name>
    <dbReference type="NCBI Taxonomy" id="890399"/>
    <lineage>
        <taxon>Bacteria</taxon>
        <taxon>Pseudomonadati</taxon>
        <taxon>Thermodesulfobacteriota</taxon>
        <taxon>Desulfobacteria</taxon>
        <taxon>Desulfobacterales</taxon>
        <taxon>Desulfobacteraceae</taxon>
        <taxon>Candidatus Magnetoglobus</taxon>
    </lineage>
</organism>